<proteinExistence type="predicted"/>
<dbReference type="PROSITE" id="PS50802">
    <property type="entry name" value="OTU"/>
    <property type="match status" value="1"/>
</dbReference>
<sequence>MSNLKDRVAHSGEGCRRSGAICTPVSNRCHLQLLIESWTRLMYGRQQGVVTRPGPARFLHDRHVIRKLYHPRHSPPKTLPLHHIQQTSVDNVCGQVADDLSPILLAAVTTVVLSVLILAAVMAWRRWARPVCQAHVTRAHLPSPIAIPQKGRHGRQQVRKSHELRALEFSHEVRPVIDAPKSLFEALGQMPVTERDAKELSSPSALGQIQPTLLINSFTADSEDVFNTAILERDDSMPSYVFSEPLVEDREMYSHLGDIPADPGALTDTFYTSSEVVTVQVIPGDGDCMFAALAHQLFRVPVRSPQHTRNTAMLRAESVAYLRQHIAMFRDVLLDGVEGLGAHYRDELTDDDKIQRFLDDLAMPGFWGGGECLAALANLMLMDIVIYLEQASMHSIKNMTDAVARVARIAYRLSLVGDGVYNHYDSVLSVRPIAQSSIGTGFSQGDVSNALVREVALLDHSLRFPSKPETKSNESELPVSRQLLQSAARRHKTPAGMLRWPWNRLQRRAICMQTVDWDKSLKYAARQLLKNYSLRGVESGCFEGLHAFNCILYLVGMRGVRFGQCEMMMAHLEVPINLSHKCEICWKDIELES</sequence>
<feature type="domain" description="OTU" evidence="2">
    <location>
        <begin position="277"/>
        <end position="430"/>
    </location>
</feature>
<evidence type="ECO:0000313" key="3">
    <source>
        <dbReference type="EMBL" id="KAJ8873182.1"/>
    </source>
</evidence>
<feature type="transmembrane region" description="Helical" evidence="1">
    <location>
        <begin position="103"/>
        <end position="124"/>
    </location>
</feature>
<reference evidence="3 4" key="1">
    <citation type="submission" date="2023-02" db="EMBL/GenBank/DDBJ databases">
        <title>LHISI_Scaffold_Assembly.</title>
        <authorList>
            <person name="Stuart O.P."/>
            <person name="Cleave R."/>
            <person name="Magrath M.J.L."/>
            <person name="Mikheyev A.S."/>
        </authorList>
    </citation>
    <scope>NUCLEOTIDE SEQUENCE [LARGE SCALE GENOMIC DNA]</scope>
    <source>
        <strain evidence="3">Daus_M_001</strain>
        <tissue evidence="3">Leg muscle</tissue>
    </source>
</reference>
<evidence type="ECO:0000313" key="4">
    <source>
        <dbReference type="Proteomes" id="UP001159363"/>
    </source>
</evidence>
<keyword evidence="1" id="KW-0472">Membrane</keyword>
<dbReference type="PANTHER" id="PTHR12419">
    <property type="entry name" value="OTU DOMAIN CONTAINING PROTEIN"/>
    <property type="match status" value="1"/>
</dbReference>
<gene>
    <name evidence="3" type="ORF">PR048_026815</name>
</gene>
<protein>
    <recommendedName>
        <fullName evidence="2">OTU domain-containing protein</fullName>
    </recommendedName>
</protein>
<keyword evidence="4" id="KW-1185">Reference proteome</keyword>
<comment type="caution">
    <text evidence="3">The sequence shown here is derived from an EMBL/GenBank/DDBJ whole genome shotgun (WGS) entry which is preliminary data.</text>
</comment>
<dbReference type="InterPro" id="IPR050704">
    <property type="entry name" value="Peptidase_C85-like"/>
</dbReference>
<dbReference type="CDD" id="cd22744">
    <property type="entry name" value="OTU"/>
    <property type="match status" value="1"/>
</dbReference>
<dbReference type="Pfam" id="PF02338">
    <property type="entry name" value="OTU"/>
    <property type="match status" value="1"/>
</dbReference>
<evidence type="ECO:0000259" key="2">
    <source>
        <dbReference type="PROSITE" id="PS50802"/>
    </source>
</evidence>
<name>A0ABQ9GMD0_9NEOP</name>
<organism evidence="3 4">
    <name type="scientific">Dryococelus australis</name>
    <dbReference type="NCBI Taxonomy" id="614101"/>
    <lineage>
        <taxon>Eukaryota</taxon>
        <taxon>Metazoa</taxon>
        <taxon>Ecdysozoa</taxon>
        <taxon>Arthropoda</taxon>
        <taxon>Hexapoda</taxon>
        <taxon>Insecta</taxon>
        <taxon>Pterygota</taxon>
        <taxon>Neoptera</taxon>
        <taxon>Polyneoptera</taxon>
        <taxon>Phasmatodea</taxon>
        <taxon>Verophasmatodea</taxon>
        <taxon>Anareolatae</taxon>
        <taxon>Phasmatidae</taxon>
        <taxon>Eurycanthinae</taxon>
        <taxon>Dryococelus</taxon>
    </lineage>
</organism>
<keyword evidence="1" id="KW-1133">Transmembrane helix</keyword>
<dbReference type="EMBL" id="JARBHB010000011">
    <property type="protein sequence ID" value="KAJ8873182.1"/>
    <property type="molecule type" value="Genomic_DNA"/>
</dbReference>
<keyword evidence="1" id="KW-0812">Transmembrane</keyword>
<dbReference type="PANTHER" id="PTHR12419:SF7">
    <property type="entry name" value="OTU DOMAIN-CONTAINING PROTEIN 3"/>
    <property type="match status" value="1"/>
</dbReference>
<dbReference type="Gene3D" id="3.90.70.80">
    <property type="match status" value="1"/>
</dbReference>
<dbReference type="SUPFAM" id="SSF54001">
    <property type="entry name" value="Cysteine proteinases"/>
    <property type="match status" value="1"/>
</dbReference>
<dbReference type="InterPro" id="IPR038765">
    <property type="entry name" value="Papain-like_cys_pep_sf"/>
</dbReference>
<dbReference type="Proteomes" id="UP001159363">
    <property type="component" value="Chromosome 10"/>
</dbReference>
<dbReference type="InterPro" id="IPR003323">
    <property type="entry name" value="OTU_dom"/>
</dbReference>
<accession>A0ABQ9GMD0</accession>
<evidence type="ECO:0000256" key="1">
    <source>
        <dbReference type="SAM" id="Phobius"/>
    </source>
</evidence>